<dbReference type="Gene3D" id="3.90.550.20">
    <property type="match status" value="1"/>
</dbReference>
<proteinExistence type="predicted"/>
<feature type="non-terminal residue" evidence="1">
    <location>
        <position position="1"/>
    </location>
</feature>
<name>A0A137NXT3_CONC2</name>
<accession>A0A137NXT3</accession>
<dbReference type="OrthoDB" id="411251at2759"/>
<dbReference type="PANTHER" id="PTHR31834">
    <property type="entry name" value="INITIATION-SPECIFIC ALPHA-1,6-MANNOSYLTRANSFERASE"/>
    <property type="match status" value="1"/>
</dbReference>
<protein>
    <submittedName>
        <fullName evidence="1">Glycosyltransferase family 32 protein</fullName>
    </submittedName>
</protein>
<dbReference type="GO" id="GO:0000136">
    <property type="term" value="C:mannan polymerase complex"/>
    <property type="evidence" value="ECO:0007669"/>
    <property type="project" value="TreeGrafter"/>
</dbReference>
<dbReference type="SUPFAM" id="SSF53448">
    <property type="entry name" value="Nucleotide-diphospho-sugar transferases"/>
    <property type="match status" value="1"/>
</dbReference>
<dbReference type="InterPro" id="IPR039367">
    <property type="entry name" value="Och1-like"/>
</dbReference>
<dbReference type="GO" id="GO:0006487">
    <property type="term" value="P:protein N-linked glycosylation"/>
    <property type="evidence" value="ECO:0007669"/>
    <property type="project" value="TreeGrafter"/>
</dbReference>
<evidence type="ECO:0000313" key="2">
    <source>
        <dbReference type="Proteomes" id="UP000070444"/>
    </source>
</evidence>
<dbReference type="STRING" id="796925.A0A137NXT3"/>
<dbReference type="InterPro" id="IPR029044">
    <property type="entry name" value="Nucleotide-diphossugar_trans"/>
</dbReference>
<keyword evidence="1" id="KW-0808">Transferase</keyword>
<feature type="non-terminal residue" evidence="1">
    <location>
        <position position="180"/>
    </location>
</feature>
<dbReference type="EMBL" id="KQ964619">
    <property type="protein sequence ID" value="KXN67680.1"/>
    <property type="molecule type" value="Genomic_DNA"/>
</dbReference>
<dbReference type="PANTHER" id="PTHR31834:SF1">
    <property type="entry name" value="INITIATION-SPECIFIC ALPHA-1,6-MANNOSYLTRANSFERASE"/>
    <property type="match status" value="1"/>
</dbReference>
<organism evidence="1 2">
    <name type="scientific">Conidiobolus coronatus (strain ATCC 28846 / CBS 209.66 / NRRL 28638)</name>
    <name type="common">Delacroixia coronata</name>
    <dbReference type="NCBI Taxonomy" id="796925"/>
    <lineage>
        <taxon>Eukaryota</taxon>
        <taxon>Fungi</taxon>
        <taxon>Fungi incertae sedis</taxon>
        <taxon>Zoopagomycota</taxon>
        <taxon>Entomophthoromycotina</taxon>
        <taxon>Entomophthoromycetes</taxon>
        <taxon>Entomophthorales</taxon>
        <taxon>Ancylistaceae</taxon>
        <taxon>Conidiobolus</taxon>
    </lineage>
</organism>
<reference evidence="1 2" key="1">
    <citation type="journal article" date="2015" name="Genome Biol. Evol.">
        <title>Phylogenomic analyses indicate that early fungi evolved digesting cell walls of algal ancestors of land plants.</title>
        <authorList>
            <person name="Chang Y."/>
            <person name="Wang S."/>
            <person name="Sekimoto S."/>
            <person name="Aerts A.L."/>
            <person name="Choi C."/>
            <person name="Clum A."/>
            <person name="LaButti K.M."/>
            <person name="Lindquist E.A."/>
            <person name="Yee Ngan C."/>
            <person name="Ohm R.A."/>
            <person name="Salamov A.A."/>
            <person name="Grigoriev I.V."/>
            <person name="Spatafora J.W."/>
            <person name="Berbee M.L."/>
        </authorList>
    </citation>
    <scope>NUCLEOTIDE SEQUENCE [LARGE SCALE GENOMIC DNA]</scope>
    <source>
        <strain evidence="1 2">NRRL 28638</strain>
    </source>
</reference>
<evidence type="ECO:0000313" key="1">
    <source>
        <dbReference type="EMBL" id="KXN67680.1"/>
    </source>
</evidence>
<keyword evidence="2" id="KW-1185">Reference proteome</keyword>
<gene>
    <name evidence="1" type="ORF">CONCODRAFT_23635</name>
</gene>
<sequence length="180" mass="20514">DLFRYSIIHKEGGLYADSDVEKASEFEDSMSKLSGCNVIVGIEADVRDRGDWWKGKMARKLQLVQWSFYSTAKHPLMEFVVDRVVRKIEQLQADGLNLHDQNVMDVTGPGIWTDSINDYIRLKSGVKIDEQMKCGSSYRYNDVCILNVKGYALSMPHSCGNETDADTFIIDIHHFLGSWK</sequence>
<dbReference type="Proteomes" id="UP000070444">
    <property type="component" value="Unassembled WGS sequence"/>
</dbReference>
<dbReference type="AlphaFoldDB" id="A0A137NXT3"/>
<dbReference type="GO" id="GO:0000009">
    <property type="term" value="F:alpha-1,6-mannosyltransferase activity"/>
    <property type="evidence" value="ECO:0007669"/>
    <property type="project" value="InterPro"/>
</dbReference>